<dbReference type="CDD" id="cd23507">
    <property type="entry name" value="hydrophobin_I"/>
    <property type="match status" value="1"/>
</dbReference>
<dbReference type="GO" id="GO:0009277">
    <property type="term" value="C:fungal-type cell wall"/>
    <property type="evidence" value="ECO:0007669"/>
    <property type="project" value="InterPro"/>
</dbReference>
<evidence type="ECO:0000256" key="2">
    <source>
        <dbReference type="ARBA" id="ARBA00010446"/>
    </source>
</evidence>
<dbReference type="HOGENOM" id="CLU_105134_2_0_1"/>
<keyword evidence="3 6" id="KW-0134">Cell wall</keyword>
<evidence type="ECO:0000256" key="7">
    <source>
        <dbReference type="SAM" id="SignalP"/>
    </source>
</evidence>
<evidence type="ECO:0000256" key="5">
    <source>
        <dbReference type="ARBA" id="ARBA00023157"/>
    </source>
</evidence>
<organism evidence="8 9">
    <name type="scientific">Ceriporiopsis subvermispora (strain B)</name>
    <name type="common">White-rot fungus</name>
    <name type="synonym">Gelatoporia subvermispora</name>
    <dbReference type="NCBI Taxonomy" id="914234"/>
    <lineage>
        <taxon>Eukaryota</taxon>
        <taxon>Fungi</taxon>
        <taxon>Dikarya</taxon>
        <taxon>Basidiomycota</taxon>
        <taxon>Agaricomycotina</taxon>
        <taxon>Agaricomycetes</taxon>
        <taxon>Polyporales</taxon>
        <taxon>Gelatoporiaceae</taxon>
        <taxon>Gelatoporia</taxon>
    </lineage>
</organism>
<dbReference type="InterPro" id="IPR001338">
    <property type="entry name" value="Class_I_Hydrophobin"/>
</dbReference>
<evidence type="ECO:0000256" key="3">
    <source>
        <dbReference type="ARBA" id="ARBA00022512"/>
    </source>
</evidence>
<evidence type="ECO:0000256" key="1">
    <source>
        <dbReference type="ARBA" id="ARBA00004191"/>
    </source>
</evidence>
<name>M2QVM0_CERS8</name>
<dbReference type="EMBL" id="KB445799">
    <property type="protein sequence ID" value="EMD36145.1"/>
    <property type="molecule type" value="Genomic_DNA"/>
</dbReference>
<keyword evidence="9" id="KW-1185">Reference proteome</keyword>
<sequence>MSTFWILGSRTPSTTHLNLTRTMQLFAISALTALASLAAASPAAPSTCSTGTAMCCQQTGTAGSGLISELLMVLNIVVADLDTVVGVDCSGITVIGIGGSGSCDSNTICCDSTADGGLIGLGCLPIIL</sequence>
<keyword evidence="4 6" id="KW-0964">Secreted</keyword>
<feature type="chain" id="PRO_5004023344" description="Hydrophobin" evidence="7">
    <location>
        <begin position="41"/>
        <end position="128"/>
    </location>
</feature>
<protein>
    <recommendedName>
        <fullName evidence="6">Hydrophobin</fullName>
    </recommendedName>
</protein>
<dbReference type="SMART" id="SM00075">
    <property type="entry name" value="HYDRO"/>
    <property type="match status" value="1"/>
</dbReference>
<dbReference type="AlphaFoldDB" id="M2QVM0"/>
<evidence type="ECO:0000313" key="8">
    <source>
        <dbReference type="EMBL" id="EMD36145.1"/>
    </source>
</evidence>
<dbReference type="OrthoDB" id="10576755at2759"/>
<comment type="similarity">
    <text evidence="2 6">Belongs to the fungal hydrophobin family.</text>
</comment>
<dbReference type="GO" id="GO:0005199">
    <property type="term" value="F:structural constituent of cell wall"/>
    <property type="evidence" value="ECO:0007669"/>
    <property type="project" value="InterPro"/>
</dbReference>
<accession>M2QVM0</accession>
<evidence type="ECO:0000256" key="4">
    <source>
        <dbReference type="ARBA" id="ARBA00022525"/>
    </source>
</evidence>
<proteinExistence type="inferred from homology"/>
<keyword evidence="6 7" id="KW-0732">Signal</keyword>
<comment type="subcellular location">
    <subcellularLocation>
        <location evidence="1 6">Secreted</location>
        <location evidence="1 6">Cell wall</location>
    </subcellularLocation>
</comment>
<keyword evidence="5 6" id="KW-1015">Disulfide bond</keyword>
<evidence type="ECO:0000313" key="9">
    <source>
        <dbReference type="Proteomes" id="UP000016930"/>
    </source>
</evidence>
<feature type="signal peptide" evidence="7">
    <location>
        <begin position="1"/>
        <end position="40"/>
    </location>
</feature>
<gene>
    <name evidence="8" type="ORF">CERSUDRAFT_115771</name>
</gene>
<dbReference type="STRING" id="914234.M2QVM0"/>
<dbReference type="Pfam" id="PF01185">
    <property type="entry name" value="Hydrophobin"/>
    <property type="match status" value="1"/>
</dbReference>
<reference evidence="8 9" key="1">
    <citation type="journal article" date="2012" name="Proc. Natl. Acad. Sci. U.S.A.">
        <title>Comparative genomics of Ceriporiopsis subvermispora and Phanerochaete chrysosporium provide insight into selective ligninolysis.</title>
        <authorList>
            <person name="Fernandez-Fueyo E."/>
            <person name="Ruiz-Duenas F.J."/>
            <person name="Ferreira P."/>
            <person name="Floudas D."/>
            <person name="Hibbett D.S."/>
            <person name="Canessa P."/>
            <person name="Larrondo L.F."/>
            <person name="James T.Y."/>
            <person name="Seelenfreund D."/>
            <person name="Lobos S."/>
            <person name="Polanco R."/>
            <person name="Tello M."/>
            <person name="Honda Y."/>
            <person name="Watanabe T."/>
            <person name="Watanabe T."/>
            <person name="Ryu J.S."/>
            <person name="Kubicek C.P."/>
            <person name="Schmoll M."/>
            <person name="Gaskell J."/>
            <person name="Hammel K.E."/>
            <person name="St John F.J."/>
            <person name="Vanden Wymelenberg A."/>
            <person name="Sabat G."/>
            <person name="Splinter BonDurant S."/>
            <person name="Syed K."/>
            <person name="Yadav J.S."/>
            <person name="Doddapaneni H."/>
            <person name="Subramanian V."/>
            <person name="Lavin J.L."/>
            <person name="Oguiza J.A."/>
            <person name="Perez G."/>
            <person name="Pisabarro A.G."/>
            <person name="Ramirez L."/>
            <person name="Santoyo F."/>
            <person name="Master E."/>
            <person name="Coutinho P.M."/>
            <person name="Henrissat B."/>
            <person name="Lombard V."/>
            <person name="Magnuson J.K."/>
            <person name="Kuees U."/>
            <person name="Hori C."/>
            <person name="Igarashi K."/>
            <person name="Samejima M."/>
            <person name="Held B.W."/>
            <person name="Barry K.W."/>
            <person name="LaButti K.M."/>
            <person name="Lapidus A."/>
            <person name="Lindquist E.A."/>
            <person name="Lucas S.M."/>
            <person name="Riley R."/>
            <person name="Salamov A.A."/>
            <person name="Hoffmeister D."/>
            <person name="Schwenk D."/>
            <person name="Hadar Y."/>
            <person name="Yarden O."/>
            <person name="de Vries R.P."/>
            <person name="Wiebenga A."/>
            <person name="Stenlid J."/>
            <person name="Eastwood D."/>
            <person name="Grigoriev I.V."/>
            <person name="Berka R.M."/>
            <person name="Blanchette R.A."/>
            <person name="Kersten P."/>
            <person name="Martinez A.T."/>
            <person name="Vicuna R."/>
            <person name="Cullen D."/>
        </authorList>
    </citation>
    <scope>NUCLEOTIDE SEQUENCE [LARGE SCALE GENOMIC DNA]</scope>
    <source>
        <strain evidence="8 9">B</strain>
    </source>
</reference>
<evidence type="ECO:0000256" key="6">
    <source>
        <dbReference type="RuleBase" id="RU365009"/>
    </source>
</evidence>
<dbReference type="Proteomes" id="UP000016930">
    <property type="component" value="Unassembled WGS sequence"/>
</dbReference>